<dbReference type="PROSITE" id="PS50084">
    <property type="entry name" value="KH_TYPE_1"/>
    <property type="match status" value="3"/>
</dbReference>
<feature type="region of interest" description="Disordered" evidence="3">
    <location>
        <begin position="36"/>
        <end position="55"/>
    </location>
</feature>
<evidence type="ECO:0000256" key="1">
    <source>
        <dbReference type="ARBA" id="ARBA00022737"/>
    </source>
</evidence>
<reference evidence="5" key="1">
    <citation type="submission" date="2021-02" db="EMBL/GenBank/DDBJ databases">
        <authorList>
            <person name="Nowell W R."/>
        </authorList>
    </citation>
    <scope>NUCLEOTIDE SEQUENCE</scope>
</reference>
<dbReference type="CDD" id="cd00051">
    <property type="entry name" value="EFh"/>
    <property type="match status" value="1"/>
</dbReference>
<dbReference type="CDD" id="cd22434">
    <property type="entry name" value="KH-I_HNRNPK_rpt3"/>
    <property type="match status" value="1"/>
</dbReference>
<dbReference type="InterPro" id="IPR002048">
    <property type="entry name" value="EF_hand_dom"/>
</dbReference>
<feature type="region of interest" description="Disordered" evidence="3">
    <location>
        <begin position="452"/>
        <end position="484"/>
    </location>
</feature>
<dbReference type="InterPro" id="IPR004087">
    <property type="entry name" value="KH_dom"/>
</dbReference>
<feature type="compositionally biased region" description="Gly residues" evidence="3">
    <location>
        <begin position="411"/>
        <end position="423"/>
    </location>
</feature>
<dbReference type="EMBL" id="CAJNOR010000188">
    <property type="protein sequence ID" value="CAF0832854.1"/>
    <property type="molecule type" value="Genomic_DNA"/>
</dbReference>
<dbReference type="SMART" id="SM00322">
    <property type="entry name" value="KH"/>
    <property type="match status" value="3"/>
</dbReference>
<dbReference type="CDD" id="cd22432">
    <property type="entry name" value="KH-I_HNRNPK_rpt1"/>
    <property type="match status" value="1"/>
</dbReference>
<dbReference type="SMART" id="SM00054">
    <property type="entry name" value="EFh"/>
    <property type="match status" value="2"/>
</dbReference>
<dbReference type="PROSITE" id="PS50222">
    <property type="entry name" value="EF_HAND_2"/>
    <property type="match status" value="2"/>
</dbReference>
<dbReference type="PANTHER" id="PTHR10288">
    <property type="entry name" value="KH DOMAIN CONTAINING RNA BINDING PROTEIN"/>
    <property type="match status" value="1"/>
</dbReference>
<keyword evidence="1" id="KW-0677">Repeat</keyword>
<dbReference type="GO" id="GO:0005509">
    <property type="term" value="F:calcium ion binding"/>
    <property type="evidence" value="ECO:0007669"/>
    <property type="project" value="InterPro"/>
</dbReference>
<evidence type="ECO:0000259" key="4">
    <source>
        <dbReference type="PROSITE" id="PS50222"/>
    </source>
</evidence>
<dbReference type="InterPro" id="IPR011992">
    <property type="entry name" value="EF-hand-dom_pair"/>
</dbReference>
<dbReference type="Gene3D" id="1.10.238.10">
    <property type="entry name" value="EF-hand"/>
    <property type="match status" value="1"/>
</dbReference>
<name>A0A813UZ57_ADIRI</name>
<evidence type="ECO:0000256" key="2">
    <source>
        <dbReference type="PROSITE-ProRule" id="PRU00117"/>
    </source>
</evidence>
<accession>A0A813UZ57</accession>
<feature type="region of interest" description="Disordered" evidence="3">
    <location>
        <begin position="160"/>
        <end position="203"/>
    </location>
</feature>
<dbReference type="InterPro" id="IPR036612">
    <property type="entry name" value="KH_dom_type_1_sf"/>
</dbReference>
<sequence>MDIEYTVTESVHRNRAGQVVKIDYSFDETLVIESSDSSTSSTGITRQNREKRNRSYDVEITREQYQTIASQQSNALGFDAFVDVLRPFIMGFYENGELETAFRRLDSDRSGTIHLDELNSFLPILNDSVNNQALQDYVKKVDENFDGTMNYDEFHNLADPLGQLPTMEPNLNSNNKRAVPDGNDDADNNNNSNNNNNNKRPRTNRIDLRFLLASRDAGAIIGRQGKNIQMLRSKYKTIVQVPDQDGPERILTIAGELEPCLDCLTDALATMAENQKLRQDISELRILVHTSQAGAVIGKGGERVKELRTRHGLELKVFSDTCPDSTDRVILCRGEQRAILNCLRDIFIQIDKIPPRGPIHPCKQQQIICYPLFYANKYLDDPSCYSEQQIHGYGGFAHDETSMYGDRRGRGGGNNGNGGSDGGGFRGYDQWEMNNMRGGGMYNDDYGRLPNHGFYPPSAPAPPPPPPPPLPHHHQMMGGGGNGGHGPIRPMMSSYDQSSDTETQQVTIPHELAGAIIGPRGTRISQIRQQSGASIKIDDPLPGTNDRIITIVGARNQISQAQYLLQTAVRQSGLYPG</sequence>
<feature type="compositionally biased region" description="Low complexity" evidence="3">
    <location>
        <begin position="188"/>
        <end position="198"/>
    </location>
</feature>
<dbReference type="SUPFAM" id="SSF54791">
    <property type="entry name" value="Eukaryotic type KH-domain (KH-domain type I)"/>
    <property type="match status" value="3"/>
</dbReference>
<feature type="domain" description="EF-hand" evidence="4">
    <location>
        <begin position="93"/>
        <end position="128"/>
    </location>
</feature>
<dbReference type="GO" id="GO:0003723">
    <property type="term" value="F:RNA binding"/>
    <property type="evidence" value="ECO:0007669"/>
    <property type="project" value="UniProtKB-UniRule"/>
</dbReference>
<dbReference type="Gene3D" id="3.30.1370.10">
    <property type="entry name" value="K Homology domain, type 1"/>
    <property type="match status" value="3"/>
</dbReference>
<dbReference type="AlphaFoldDB" id="A0A813UZ57"/>
<evidence type="ECO:0000256" key="3">
    <source>
        <dbReference type="SAM" id="MobiDB-lite"/>
    </source>
</evidence>
<proteinExistence type="predicted"/>
<feature type="compositionally biased region" description="Pro residues" evidence="3">
    <location>
        <begin position="457"/>
        <end position="470"/>
    </location>
</feature>
<feature type="region of interest" description="Disordered" evidence="3">
    <location>
        <begin position="404"/>
        <end position="423"/>
    </location>
</feature>
<dbReference type="Pfam" id="PF13499">
    <property type="entry name" value="EF-hand_7"/>
    <property type="match status" value="1"/>
</dbReference>
<dbReference type="InterPro" id="IPR004088">
    <property type="entry name" value="KH_dom_type_1"/>
</dbReference>
<organism evidence="5 6">
    <name type="scientific">Adineta ricciae</name>
    <name type="common">Rotifer</name>
    <dbReference type="NCBI Taxonomy" id="249248"/>
    <lineage>
        <taxon>Eukaryota</taxon>
        <taxon>Metazoa</taxon>
        <taxon>Spiralia</taxon>
        <taxon>Gnathifera</taxon>
        <taxon>Rotifera</taxon>
        <taxon>Eurotatoria</taxon>
        <taxon>Bdelloidea</taxon>
        <taxon>Adinetida</taxon>
        <taxon>Adinetidae</taxon>
        <taxon>Adineta</taxon>
    </lineage>
</organism>
<protein>
    <recommendedName>
        <fullName evidence="4">EF-hand domain-containing protein</fullName>
    </recommendedName>
</protein>
<comment type="caution">
    <text evidence="5">The sequence shown here is derived from an EMBL/GenBank/DDBJ whole genome shotgun (WGS) entry which is preliminary data.</text>
</comment>
<evidence type="ECO:0000313" key="6">
    <source>
        <dbReference type="Proteomes" id="UP000663828"/>
    </source>
</evidence>
<dbReference type="Proteomes" id="UP000663828">
    <property type="component" value="Unassembled WGS sequence"/>
</dbReference>
<dbReference type="SUPFAM" id="SSF47473">
    <property type="entry name" value="EF-hand"/>
    <property type="match status" value="1"/>
</dbReference>
<keyword evidence="2" id="KW-0694">RNA-binding</keyword>
<keyword evidence="6" id="KW-1185">Reference proteome</keyword>
<gene>
    <name evidence="5" type="ORF">XAT740_LOCUS4554</name>
</gene>
<evidence type="ECO:0000313" key="5">
    <source>
        <dbReference type="EMBL" id="CAF0832854.1"/>
    </source>
</evidence>
<dbReference type="Pfam" id="PF00013">
    <property type="entry name" value="KH_1"/>
    <property type="match status" value="3"/>
</dbReference>
<feature type="domain" description="EF-hand" evidence="4">
    <location>
        <begin position="129"/>
        <end position="164"/>
    </location>
</feature>